<dbReference type="Gene3D" id="1.25.40.10">
    <property type="entry name" value="Tetratricopeptide repeat domain"/>
    <property type="match status" value="1"/>
</dbReference>
<accession>A0AAV1JT36</accession>
<dbReference type="SUPFAM" id="SSF48452">
    <property type="entry name" value="TPR-like"/>
    <property type="match status" value="1"/>
</dbReference>
<sequence>MPPKSQKSITDKSSVYGEFDSIYLTPRETSVSLTLQGETPGPGDWLFLVVFDGQIILEVKWINEVVHFIQALPLDLKKPNDQSLLASCPLTFLLRAVGGKGVKDPDPLMHIDNRIGGNVDLFPLVLGEEKIMVKTLLYVISTGEITTCSVTVHAETNGIIENNRVPLIMTMISAHCLPVAREGTVYLSAIGLNDVHNPPAVNFGMSLSSSSAKKVVWSSISNAAYAANTHFNVPKEDKYIPEDCDPKNGEACTCVYWNSMKRVLVDPIALRERLENGSFLIEIAGVPKQGKIDVRGRYMTFVDVGVLLEPGQYGVTTCANLAYFSENDLPEHVGPLLELPPTSAKISVRESDMVTDDFGHTAYIVVRFDLSECLVPKRKIATLYETLGFPVPEGPTGPVDELRAEPAVEDPTIDVKKIRKEGGALAVHKELCGLSCKGTIQMNQSIKRTAANRLLYRTRSMLKQFSPGDCSNIYLQDTITAQHVACRRAVTSSFAPQPPLPRPTSRVAAARSRIACDTRIANEHVEKNLKALQKHPRPLLCDHTEEAHAALRIAAKGDVSDGVTNAISWAALHAFYHYNKNGYAAFIAAKKMRKAYELPREWKKFLQRWVETSGEEEALWLPNVIDISNPLLIASAFFLCLRCYRFSEMLLQCAQKGCAVRGSRLNLKTVIKEDSYYVQAAAFLLKRKVDNALEVTENGIKKFGPSSMMSQMRATCLMYARGWDGDCEDSLAEADRAGAEIPPSLLLRAALGGIKTDPEAALQRAARAHKLAPSAYSALAIGRIYMNIGKESLAERWVAAAVNTEPLLADGWAVLALLAMKERNLDKARTMLRTAKQAGPVSPDIKDDVKKAMKIVRLEGLPEMLVKDLCLCEYY</sequence>
<dbReference type="InterPro" id="IPR011990">
    <property type="entry name" value="TPR-like_helical_dom_sf"/>
</dbReference>
<reference evidence="1 2" key="1">
    <citation type="submission" date="2023-11" db="EMBL/GenBank/DDBJ databases">
        <authorList>
            <person name="Okamura Y."/>
        </authorList>
    </citation>
    <scope>NUCLEOTIDE SEQUENCE [LARGE SCALE GENOMIC DNA]</scope>
</reference>
<evidence type="ECO:0000313" key="1">
    <source>
        <dbReference type="EMBL" id="CAK1552598.1"/>
    </source>
</evidence>
<evidence type="ECO:0000313" key="2">
    <source>
        <dbReference type="Proteomes" id="UP001497472"/>
    </source>
</evidence>
<name>A0AAV1JT36_9NEOP</name>
<proteinExistence type="predicted"/>
<comment type="caution">
    <text evidence="1">The sequence shown here is derived from an EMBL/GenBank/DDBJ whole genome shotgun (WGS) entry which is preliminary data.</text>
</comment>
<protein>
    <submittedName>
        <fullName evidence="1">Uncharacterized protein</fullName>
    </submittedName>
</protein>
<organism evidence="1 2">
    <name type="scientific">Leptosia nina</name>
    <dbReference type="NCBI Taxonomy" id="320188"/>
    <lineage>
        <taxon>Eukaryota</taxon>
        <taxon>Metazoa</taxon>
        <taxon>Ecdysozoa</taxon>
        <taxon>Arthropoda</taxon>
        <taxon>Hexapoda</taxon>
        <taxon>Insecta</taxon>
        <taxon>Pterygota</taxon>
        <taxon>Neoptera</taxon>
        <taxon>Endopterygota</taxon>
        <taxon>Lepidoptera</taxon>
        <taxon>Glossata</taxon>
        <taxon>Ditrysia</taxon>
        <taxon>Papilionoidea</taxon>
        <taxon>Pieridae</taxon>
        <taxon>Pierinae</taxon>
        <taxon>Leptosia</taxon>
    </lineage>
</organism>
<dbReference type="EMBL" id="CAVLEF010000156">
    <property type="protein sequence ID" value="CAK1552598.1"/>
    <property type="molecule type" value="Genomic_DNA"/>
</dbReference>
<gene>
    <name evidence="1" type="ORF">LNINA_LOCUS11632</name>
</gene>
<dbReference type="AlphaFoldDB" id="A0AAV1JT36"/>
<dbReference type="Proteomes" id="UP001497472">
    <property type="component" value="Unassembled WGS sequence"/>
</dbReference>
<keyword evidence="2" id="KW-1185">Reference proteome</keyword>